<keyword evidence="4 5" id="KW-0472">Membrane</keyword>
<feature type="transmembrane region" description="Helical" evidence="5">
    <location>
        <begin position="760"/>
        <end position="783"/>
    </location>
</feature>
<dbReference type="Proteomes" id="UP000052979">
    <property type="component" value="Unassembled WGS sequence"/>
</dbReference>
<comment type="caution">
    <text evidence="8">The sequence shown here is derived from an EMBL/GenBank/DDBJ whole genome shotgun (WGS) entry which is preliminary data.</text>
</comment>
<keyword evidence="3 5" id="KW-1133">Transmembrane helix</keyword>
<keyword evidence="10" id="KW-1185">Reference proteome</keyword>
<feature type="transmembrane region" description="Helical" evidence="5">
    <location>
        <begin position="707"/>
        <end position="726"/>
    </location>
</feature>
<evidence type="ECO:0000313" key="9">
    <source>
        <dbReference type="EMBL" id="PPI13495.1"/>
    </source>
</evidence>
<dbReference type="Pfam" id="PF12051">
    <property type="entry name" value="DUF3533"/>
    <property type="match status" value="1"/>
</dbReference>
<feature type="transmembrane region" description="Helical" evidence="5">
    <location>
        <begin position="21"/>
        <end position="43"/>
    </location>
</feature>
<organism evidence="8 10">
    <name type="scientific">Rathayibacter toxicus</name>
    <dbReference type="NCBI Taxonomy" id="145458"/>
    <lineage>
        <taxon>Bacteria</taxon>
        <taxon>Bacillati</taxon>
        <taxon>Actinomycetota</taxon>
        <taxon>Actinomycetes</taxon>
        <taxon>Micrococcales</taxon>
        <taxon>Microbacteriaceae</taxon>
        <taxon>Rathayibacter</taxon>
    </lineage>
</organism>
<evidence type="ECO:0000313" key="11">
    <source>
        <dbReference type="Proteomes" id="UP000237966"/>
    </source>
</evidence>
<dbReference type="EMBL" id="PSWU01000014">
    <property type="protein sequence ID" value="PPI13495.1"/>
    <property type="molecule type" value="Genomic_DNA"/>
</dbReference>
<dbReference type="KEGG" id="rtx:TI83_10420"/>
<dbReference type="GeneID" id="93666269"/>
<reference evidence="8 10" key="1">
    <citation type="submission" date="2015-04" db="EMBL/GenBank/DDBJ databases">
        <title>Draft genome sequence of Rathayibacter toxicus strain FH-142 (AKA 70134 or CS 32), a Western Australian isolate.</title>
        <authorList>
            <consortium name="Consortium for Microbial Forensics and Genomics (microFORGE)"/>
            <person name="Knight B.M."/>
            <person name="Roberts D.P."/>
            <person name="Lin D."/>
            <person name="Hari K."/>
            <person name="Fletcher J."/>
            <person name="Melcher U."/>
            <person name="Blagden T."/>
            <person name="Luster D.G."/>
            <person name="Sechler A.J."/>
            <person name="Schneider W.L."/>
            <person name="Winegar R.A."/>
        </authorList>
    </citation>
    <scope>NUCLEOTIDE SEQUENCE [LARGE SCALE GENOMIC DNA]</scope>
    <source>
        <strain evidence="8 10">FH142</strain>
    </source>
</reference>
<dbReference type="GO" id="GO:0140359">
    <property type="term" value="F:ABC-type transporter activity"/>
    <property type="evidence" value="ECO:0007669"/>
    <property type="project" value="InterPro"/>
</dbReference>
<dbReference type="InterPro" id="IPR017500">
    <property type="entry name" value="Phage_infect_YhgE_N"/>
</dbReference>
<sequence>MTISSLGRSLRSVLSRKNPRVVVFVAIAMIPLIYAGLLTAANFDPTHHLNSVPAMVVNEDTGAKAADGSALALGNDLAEKLTSSTSDSNFAWSAADADTAARDLASGAVYVVLTIPAGFSSNVASIGGNDSAAATAATLTVQTNDGANLIIGNVASTLGSTVTQTLEKQVGEKYLQNVYLGFTNLHTSVQHAADGATQLADGAARAADGSSELVVGLSQLRTGTAQLAAGAANLRTGAVSAASGAAALSSGLQQLAQSTGQLPAQTSALNDGAKAVAAGAHQVNGGAAALASGANDLAVGTIGLRSGAAQAEAGAQALATGAGGVAQGSATARDSAARLAQGATTLASATAPLASGAESLDDGLAALLARYSSLSDAERLARLTALKGAAGAVATGAKEADAGGHKLAVGSAALVGNDHGGLTALAAGAATLSGGASGLATGAHALAEGAASLDAGAQTLKTGAQALTSGTTSLDTGATQLAGGVGTFADRVGPLTDGIAHAASGAVSLASGTTTLASGADALAGASASAARGSADAMSGSRNLENGINSLKAGSETLGGGLAEGAAKVPSYTNDQAAALSAVAAAPVGMDADRANQVPAYGYGLAPYFLALALWVGALAFYLMAAPLRSRLLASRRPAWLIALRSYIPGALMAVAQGVLAALTIRFVVGIEAANLPGLIGIAVLTSLTFVAINQALIALLDAPGRFLALLMIVLQLSAAGGTYPVETAPVFFQAVHGVLPLTGAVTAFRSLIAGGGLGVAHAVIVLALWLVGALAVTVLAAARRRGVQPTFRNPEPPLGELA</sequence>
<gene>
    <name evidence="9" type="ORF">C5C51_10225</name>
    <name evidence="8" type="ORF">VT73_02060</name>
</gene>
<comment type="subcellular location">
    <subcellularLocation>
        <location evidence="1">Membrane</location>
        <topology evidence="1">Multi-pass membrane protein</topology>
    </subcellularLocation>
</comment>
<dbReference type="AlphaFoldDB" id="A0A0C5BU83"/>
<feature type="domain" description="ABC-2 type transporter transmembrane" evidence="7">
    <location>
        <begin position="539"/>
        <end position="778"/>
    </location>
</feature>
<dbReference type="PANTHER" id="PTHR43077:SF5">
    <property type="entry name" value="PHAGE INFECTION PROTEIN"/>
    <property type="match status" value="1"/>
</dbReference>
<evidence type="ECO:0000256" key="1">
    <source>
        <dbReference type="ARBA" id="ARBA00004141"/>
    </source>
</evidence>
<dbReference type="eggNOG" id="COG1511">
    <property type="taxonomic scope" value="Bacteria"/>
</dbReference>
<proteinExistence type="predicted"/>
<evidence type="ECO:0000256" key="4">
    <source>
        <dbReference type="ARBA" id="ARBA00023136"/>
    </source>
</evidence>
<evidence type="ECO:0000259" key="7">
    <source>
        <dbReference type="Pfam" id="PF12698"/>
    </source>
</evidence>
<dbReference type="OrthoDB" id="9811483at2"/>
<evidence type="ECO:0000256" key="2">
    <source>
        <dbReference type="ARBA" id="ARBA00022692"/>
    </source>
</evidence>
<dbReference type="EMBL" id="LBFI01000012">
    <property type="protein sequence ID" value="KKM46810.1"/>
    <property type="molecule type" value="Genomic_DNA"/>
</dbReference>
<feature type="domain" description="DUF3533" evidence="6">
    <location>
        <begin position="27"/>
        <end position="190"/>
    </location>
</feature>
<protein>
    <submittedName>
        <fullName evidence="9">DUF3533 domain-containing protein</fullName>
    </submittedName>
</protein>
<dbReference type="GO" id="GO:0016020">
    <property type="term" value="C:membrane"/>
    <property type="evidence" value="ECO:0007669"/>
    <property type="project" value="UniProtKB-SubCell"/>
</dbReference>
<feature type="transmembrane region" description="Helical" evidence="5">
    <location>
        <begin position="646"/>
        <end position="667"/>
    </location>
</feature>
<evidence type="ECO:0000256" key="3">
    <source>
        <dbReference type="ARBA" id="ARBA00022989"/>
    </source>
</evidence>
<reference evidence="9 11" key="2">
    <citation type="submission" date="2018-02" db="EMBL/GenBank/DDBJ databases">
        <title>Bacteriophage NCPPB3778 and a type I-E CRISPR drive the evolution of the US Biological Select Agent, Rathayibacter toxicus.</title>
        <authorList>
            <person name="Davis E.W.II."/>
            <person name="Tabima J.F."/>
            <person name="Weisberg A.J."/>
            <person name="Lopes L.D."/>
            <person name="Wiseman M.S."/>
            <person name="Wiseman M.S."/>
            <person name="Pupko T."/>
            <person name="Belcher M.S."/>
            <person name="Sechler A.J."/>
            <person name="Tancos M.A."/>
            <person name="Schroeder B.K."/>
            <person name="Murray T.D."/>
            <person name="Luster D.G."/>
            <person name="Schneider W.L."/>
            <person name="Rogers E."/>
            <person name="Andreote F.D."/>
            <person name="Grunwald N.J."/>
            <person name="Putnam M.L."/>
            <person name="Chang J.H."/>
        </authorList>
    </citation>
    <scope>NUCLEOTIDE SEQUENCE [LARGE SCALE GENOMIC DNA]</scope>
    <source>
        <strain evidence="9 11">FH99</strain>
    </source>
</reference>
<dbReference type="PANTHER" id="PTHR43077">
    <property type="entry name" value="TRANSPORT PERMEASE YVFS-RELATED"/>
    <property type="match status" value="1"/>
</dbReference>
<dbReference type="InterPro" id="IPR013525">
    <property type="entry name" value="ABC2_TM"/>
</dbReference>
<accession>A0A0C5BU83</accession>
<dbReference type="KEGG" id="rtc:APU90_06645"/>
<dbReference type="PATRIC" id="fig|145458.7.peg.2366"/>
<dbReference type="Pfam" id="PF12698">
    <property type="entry name" value="ABC2_membrane_3"/>
    <property type="match status" value="1"/>
</dbReference>
<evidence type="ECO:0000259" key="6">
    <source>
        <dbReference type="Pfam" id="PF12051"/>
    </source>
</evidence>
<evidence type="ECO:0000313" key="8">
    <source>
        <dbReference type="EMBL" id="KKM46810.1"/>
    </source>
</evidence>
<dbReference type="RefSeq" id="WP_027692066.1">
    <property type="nucleotide sequence ID" value="NZ_CP010848.1"/>
</dbReference>
<dbReference type="Proteomes" id="UP000237966">
    <property type="component" value="Unassembled WGS sequence"/>
</dbReference>
<evidence type="ECO:0000256" key="5">
    <source>
        <dbReference type="SAM" id="Phobius"/>
    </source>
</evidence>
<dbReference type="NCBIfam" id="TIGR03062">
    <property type="entry name" value="pip_yhgE_Cterm"/>
    <property type="match status" value="1"/>
</dbReference>
<dbReference type="Gene3D" id="3.40.1710.10">
    <property type="entry name" value="abc type-2 transporter like domain"/>
    <property type="match status" value="1"/>
</dbReference>
<keyword evidence="2 5" id="KW-0812">Transmembrane</keyword>
<dbReference type="InterPro" id="IPR051328">
    <property type="entry name" value="T7SS_ABC-Transporter"/>
</dbReference>
<dbReference type="STRING" id="145458.APU90_06645"/>
<name>A0A0C5BU83_9MICO</name>
<feature type="transmembrane region" description="Helical" evidence="5">
    <location>
        <begin position="679"/>
        <end position="700"/>
    </location>
</feature>
<dbReference type="NCBIfam" id="TIGR03061">
    <property type="entry name" value="pip_yhgE_Nterm"/>
    <property type="match status" value="1"/>
</dbReference>
<dbReference type="InterPro" id="IPR022703">
    <property type="entry name" value="DUF3533"/>
</dbReference>
<feature type="transmembrane region" description="Helical" evidence="5">
    <location>
        <begin position="605"/>
        <end position="625"/>
    </location>
</feature>
<dbReference type="InterPro" id="IPR017501">
    <property type="entry name" value="Phage_infect_YhgE_C"/>
</dbReference>
<evidence type="ECO:0000313" key="10">
    <source>
        <dbReference type="Proteomes" id="UP000052979"/>
    </source>
</evidence>